<dbReference type="EMBL" id="KE124724">
    <property type="protein sequence ID" value="EWC74147.1"/>
    <property type="molecule type" value="Genomic_DNA"/>
</dbReference>
<protein>
    <submittedName>
        <fullName evidence="2">Uncharacterized protein</fullName>
    </submittedName>
</protein>
<dbReference type="OrthoDB" id="378381at2759"/>
<evidence type="ECO:0000313" key="3">
    <source>
        <dbReference type="Proteomes" id="UP000030697"/>
    </source>
</evidence>
<feature type="compositionally biased region" description="Acidic residues" evidence="1">
    <location>
        <begin position="104"/>
        <end position="123"/>
    </location>
</feature>
<dbReference type="AlphaFoldDB" id="W7J5F6"/>
<name>W7J5F6_PLAFA</name>
<accession>W7J5F6</accession>
<gene>
    <name evidence="2" type="ORF">C923_05188</name>
</gene>
<evidence type="ECO:0000313" key="2">
    <source>
        <dbReference type="EMBL" id="EWC74147.1"/>
    </source>
</evidence>
<feature type="region of interest" description="Disordered" evidence="1">
    <location>
        <begin position="101"/>
        <end position="124"/>
    </location>
</feature>
<sequence length="227" mass="26962">MGLIMMILDIPGTPRWASKHRIMIRKYIKFLTRLTGKSVWFFFLDPYSKIKNEKSFIDLNFIKGYSNFIKKKCVPYDKKKYIFCNKNRLISNVGNKINKKESEEQYDSDDDNDKLVLNDDEDDEKKQVHINNKTEATNITNINKNIENIKNDMSNLNNMNDSNQKIKMKNKGKYDSDVIIMYDHFFQLPQNFLSSKLSEEEIEYINTGIYNPDFDNYINNIVMKKKK</sequence>
<dbReference type="Proteomes" id="UP000030697">
    <property type="component" value="Unassembled WGS sequence"/>
</dbReference>
<reference evidence="2 3" key="1">
    <citation type="submission" date="2013-02" db="EMBL/GenBank/DDBJ databases">
        <title>The Genome Sequence of Plasmodium falciparum UGT5.1.</title>
        <authorList>
            <consortium name="The Broad Institute Genome Sequencing Platform"/>
            <consortium name="The Broad Institute Genome Sequencing Center for Infectious Disease"/>
            <person name="Neafsey D."/>
            <person name="Cheeseman I."/>
            <person name="Volkman S."/>
            <person name="Adams J."/>
            <person name="Walker B."/>
            <person name="Young S.K."/>
            <person name="Zeng Q."/>
            <person name="Gargeya S."/>
            <person name="Fitzgerald M."/>
            <person name="Haas B."/>
            <person name="Abouelleil A."/>
            <person name="Alvarado L."/>
            <person name="Arachchi H.M."/>
            <person name="Berlin A.M."/>
            <person name="Chapman S.B."/>
            <person name="Dewar J."/>
            <person name="Goldberg J."/>
            <person name="Griggs A."/>
            <person name="Gujja S."/>
            <person name="Hansen M."/>
            <person name="Howarth C."/>
            <person name="Imamovic A."/>
            <person name="Larimer J."/>
            <person name="McCowan C."/>
            <person name="Murphy C."/>
            <person name="Neiman D."/>
            <person name="Pearson M."/>
            <person name="Priest M."/>
            <person name="Roberts A."/>
            <person name="Saif S."/>
            <person name="Shea T."/>
            <person name="Sisk P."/>
            <person name="Sykes S."/>
            <person name="Wortman J."/>
            <person name="Nusbaum C."/>
            <person name="Birren B."/>
        </authorList>
    </citation>
    <scope>NUCLEOTIDE SEQUENCE [LARGE SCALE GENOMIC DNA]</scope>
    <source>
        <strain evidence="2 3">UGT5.1</strain>
    </source>
</reference>
<evidence type="ECO:0000256" key="1">
    <source>
        <dbReference type="SAM" id="MobiDB-lite"/>
    </source>
</evidence>
<proteinExistence type="predicted"/>
<organism evidence="2 3">
    <name type="scientific">Plasmodium falciparum UGT5.1</name>
    <dbReference type="NCBI Taxonomy" id="1237627"/>
    <lineage>
        <taxon>Eukaryota</taxon>
        <taxon>Sar</taxon>
        <taxon>Alveolata</taxon>
        <taxon>Apicomplexa</taxon>
        <taxon>Aconoidasida</taxon>
        <taxon>Haemosporida</taxon>
        <taxon>Plasmodiidae</taxon>
        <taxon>Plasmodium</taxon>
        <taxon>Plasmodium (Laverania)</taxon>
    </lineage>
</organism>